<dbReference type="GO" id="GO:0008821">
    <property type="term" value="F:crossover junction DNA endonuclease activity"/>
    <property type="evidence" value="ECO:0007669"/>
    <property type="project" value="TreeGrafter"/>
</dbReference>
<dbReference type="GO" id="GO:0140664">
    <property type="term" value="F:ATP-dependent DNA damage sensor activity"/>
    <property type="evidence" value="ECO:0007669"/>
    <property type="project" value="InterPro"/>
</dbReference>
<dbReference type="Gene3D" id="3.40.50.300">
    <property type="entry name" value="P-loop containing nucleotide triphosphate hydrolases"/>
    <property type="match status" value="1"/>
</dbReference>
<evidence type="ECO:0000256" key="2">
    <source>
        <dbReference type="ARBA" id="ARBA00022741"/>
    </source>
</evidence>
<dbReference type="Proteomes" id="UP000242450">
    <property type="component" value="Chromosome 5"/>
</dbReference>
<dbReference type="InterPro" id="IPR052093">
    <property type="entry name" value="HR_Repair_Mediator"/>
</dbReference>
<dbReference type="GO" id="GO:0005524">
    <property type="term" value="F:ATP binding"/>
    <property type="evidence" value="ECO:0007669"/>
    <property type="project" value="UniProtKB-KW"/>
</dbReference>
<keyword evidence="2" id="KW-0547">Nucleotide-binding</keyword>
<evidence type="ECO:0000256" key="3">
    <source>
        <dbReference type="ARBA" id="ARBA00022763"/>
    </source>
</evidence>
<evidence type="ECO:0000256" key="7">
    <source>
        <dbReference type="ARBA" id="ARBA00040674"/>
    </source>
</evidence>
<dbReference type="InterPro" id="IPR013632">
    <property type="entry name" value="Rad51_C"/>
</dbReference>
<keyword evidence="4" id="KW-0067">ATP-binding</keyword>
<dbReference type="PANTHER" id="PTHR46239">
    <property type="entry name" value="DNA REPAIR PROTEIN RAD51 HOMOLOG 3 RAD51C"/>
    <property type="match status" value="1"/>
</dbReference>
<dbReference type="PANTHER" id="PTHR46239:SF1">
    <property type="entry name" value="DNA REPAIR PROTEIN RAD51 HOMOLOG 3"/>
    <property type="match status" value="1"/>
</dbReference>
<dbReference type="GO" id="GO:0007131">
    <property type="term" value="P:reciprocal meiotic recombination"/>
    <property type="evidence" value="ECO:0007669"/>
    <property type="project" value="TreeGrafter"/>
</dbReference>
<comment type="subcellular location">
    <subcellularLocation>
        <location evidence="1">Nucleus</location>
    </subcellularLocation>
</comment>
<dbReference type="SUPFAM" id="SSF47794">
    <property type="entry name" value="Rad51 N-terminal domain-like"/>
    <property type="match status" value="1"/>
</dbReference>
<dbReference type="Pfam" id="PF08423">
    <property type="entry name" value="Rad51"/>
    <property type="match status" value="1"/>
</dbReference>
<dbReference type="GO" id="GO:0033063">
    <property type="term" value="C:Rad51B-Rad51C-Rad51D-XRCC2 complex"/>
    <property type="evidence" value="ECO:0007669"/>
    <property type="project" value="TreeGrafter"/>
</dbReference>
<dbReference type="AlphaFoldDB" id="A0A212DA62"/>
<evidence type="ECO:0000313" key="10">
    <source>
        <dbReference type="Proteomes" id="UP000242450"/>
    </source>
</evidence>
<dbReference type="PROSITE" id="PS50162">
    <property type="entry name" value="RECA_2"/>
    <property type="match status" value="1"/>
</dbReference>
<protein>
    <recommendedName>
        <fullName evidence="7">DNA repair protein RAD51 homolog 3</fullName>
    </recommendedName>
</protein>
<dbReference type="SUPFAM" id="SSF52540">
    <property type="entry name" value="P-loop containing nucleoside triphosphate hydrolases"/>
    <property type="match status" value="1"/>
</dbReference>
<keyword evidence="3" id="KW-0227">DNA damage</keyword>
<dbReference type="InterPro" id="IPR027417">
    <property type="entry name" value="P-loop_NTPase"/>
</dbReference>
<evidence type="ECO:0000256" key="4">
    <source>
        <dbReference type="ARBA" id="ARBA00022840"/>
    </source>
</evidence>
<organism evidence="9 10">
    <name type="scientific">Cervus elaphus hippelaphus</name>
    <name type="common">European red deer</name>
    <dbReference type="NCBI Taxonomy" id="46360"/>
    <lineage>
        <taxon>Eukaryota</taxon>
        <taxon>Metazoa</taxon>
        <taxon>Chordata</taxon>
        <taxon>Craniata</taxon>
        <taxon>Vertebrata</taxon>
        <taxon>Euteleostomi</taxon>
        <taxon>Mammalia</taxon>
        <taxon>Eutheria</taxon>
        <taxon>Laurasiatheria</taxon>
        <taxon>Artiodactyla</taxon>
        <taxon>Ruminantia</taxon>
        <taxon>Pecora</taxon>
        <taxon>Cervidae</taxon>
        <taxon>Cervinae</taxon>
        <taxon>Cervus</taxon>
    </lineage>
</organism>
<proteinExistence type="predicted"/>
<evidence type="ECO:0000256" key="1">
    <source>
        <dbReference type="ARBA" id="ARBA00004123"/>
    </source>
</evidence>
<evidence type="ECO:0000313" key="9">
    <source>
        <dbReference type="EMBL" id="OWK15128.1"/>
    </source>
</evidence>
<dbReference type="OrthoDB" id="5957327at2759"/>
<feature type="non-terminal residue" evidence="9">
    <location>
        <position position="281"/>
    </location>
</feature>
<feature type="non-terminal residue" evidence="9">
    <location>
        <position position="1"/>
    </location>
</feature>
<dbReference type="GO" id="GO:0005657">
    <property type="term" value="C:replication fork"/>
    <property type="evidence" value="ECO:0007669"/>
    <property type="project" value="TreeGrafter"/>
</dbReference>
<dbReference type="GO" id="GO:0033065">
    <property type="term" value="C:Rad51C-XRCC3 complex"/>
    <property type="evidence" value="ECO:0007669"/>
    <property type="project" value="TreeGrafter"/>
</dbReference>
<keyword evidence="5" id="KW-0234">DNA repair</keyword>
<comment type="caution">
    <text evidence="9">The sequence shown here is derived from an EMBL/GenBank/DDBJ whole genome shotgun (WGS) entry which is preliminary data.</text>
</comment>
<keyword evidence="6" id="KW-0539">Nucleus</keyword>
<dbReference type="EMBL" id="MKHE01000005">
    <property type="protein sequence ID" value="OWK15128.1"/>
    <property type="molecule type" value="Genomic_DNA"/>
</dbReference>
<reference evidence="9 10" key="1">
    <citation type="journal article" date="2018" name="Mol. Genet. Genomics">
        <title>The red deer Cervus elaphus genome CerEla1.0: sequencing, annotating, genes, and chromosomes.</title>
        <authorList>
            <person name="Bana N.A."/>
            <person name="Nyiri A."/>
            <person name="Nagy J."/>
            <person name="Frank K."/>
            <person name="Nagy T."/>
            <person name="Steger V."/>
            <person name="Schiller M."/>
            <person name="Lakatos P."/>
            <person name="Sugar L."/>
            <person name="Horn P."/>
            <person name="Barta E."/>
            <person name="Orosz L."/>
        </authorList>
    </citation>
    <scope>NUCLEOTIDE SEQUENCE [LARGE SCALE GENOMIC DNA]</scope>
    <source>
        <strain evidence="9">Hungarian</strain>
    </source>
</reference>
<dbReference type="InterPro" id="IPR020588">
    <property type="entry name" value="RecA_ATP-bd"/>
</dbReference>
<dbReference type="InterPro" id="IPR010995">
    <property type="entry name" value="DNA_repair_Rad51/TF_NusA_a-hlx"/>
</dbReference>
<name>A0A212DA62_CEREH</name>
<accession>A0A212DA62</accession>
<feature type="domain" description="RecA family profile 1" evidence="8">
    <location>
        <begin position="134"/>
        <end position="281"/>
    </location>
</feature>
<dbReference type="GO" id="GO:0000707">
    <property type="term" value="P:meiotic DNA recombinase assembly"/>
    <property type="evidence" value="ECO:0007669"/>
    <property type="project" value="TreeGrafter"/>
</dbReference>
<evidence type="ECO:0000256" key="5">
    <source>
        <dbReference type="ARBA" id="ARBA00023204"/>
    </source>
</evidence>
<keyword evidence="10" id="KW-1185">Reference proteome</keyword>
<evidence type="ECO:0000259" key="8">
    <source>
        <dbReference type="PROSITE" id="PS50162"/>
    </source>
</evidence>
<sequence>REAACSQAADASPSVFRLTSQGAADAGVRARRALGARECARRCFDFEMQRDLVSLPLSPAVRVKLASAGFQTAEELLEVKPSELSKEVGISKEEALETLQIIRRECLTNKTSYSVTAESGRKCTALELLEQEHTQNFIITFCSALDNILGGGIPLTKTTEICGAPGVGKTQLCMQLAVDVQIPECFGGVEGEAVFIDTEGSFMVDRVVDLATACIQHLQLIAGTHMGGEHPKALQDFTLENILSHIYYFRCRDYTELLAQVYLLSDFLSEHSKVWLQLHQA</sequence>
<gene>
    <name evidence="9" type="ORF">Celaphus_00000629</name>
</gene>
<dbReference type="GO" id="GO:0000400">
    <property type="term" value="F:four-way junction DNA binding"/>
    <property type="evidence" value="ECO:0007669"/>
    <property type="project" value="TreeGrafter"/>
</dbReference>
<evidence type="ECO:0000256" key="6">
    <source>
        <dbReference type="ARBA" id="ARBA00023242"/>
    </source>
</evidence>